<dbReference type="EMBL" id="FNIE01000001">
    <property type="protein sequence ID" value="SDM74537.1"/>
    <property type="molecule type" value="Genomic_DNA"/>
</dbReference>
<comment type="cofactor">
    <cofactor evidence="6">
        <name>Zn(2+)</name>
        <dbReference type="ChEBI" id="CHEBI:29105"/>
    </cofactor>
    <text evidence="6">Binds 1 zinc ion per subunit.</text>
</comment>
<dbReference type="InterPro" id="IPR052173">
    <property type="entry name" value="Beta-lactam_resp_regulator"/>
</dbReference>
<feature type="transmembrane region" description="Helical" evidence="7">
    <location>
        <begin position="85"/>
        <end position="105"/>
    </location>
</feature>
<keyword evidence="1 6" id="KW-0645">Protease</keyword>
<evidence type="ECO:0000256" key="7">
    <source>
        <dbReference type="SAM" id="Phobius"/>
    </source>
</evidence>
<dbReference type="GO" id="GO:0046872">
    <property type="term" value="F:metal ion binding"/>
    <property type="evidence" value="ECO:0007669"/>
    <property type="project" value="UniProtKB-KW"/>
</dbReference>
<comment type="similarity">
    <text evidence="6">Belongs to the peptidase M48 family.</text>
</comment>
<dbReference type="Proteomes" id="UP000199341">
    <property type="component" value="Unassembled WGS sequence"/>
</dbReference>
<evidence type="ECO:0000256" key="6">
    <source>
        <dbReference type="RuleBase" id="RU003983"/>
    </source>
</evidence>
<name>A0A1G9VR02_9ACTN</name>
<evidence type="ECO:0000256" key="1">
    <source>
        <dbReference type="ARBA" id="ARBA00022670"/>
    </source>
</evidence>
<evidence type="ECO:0000259" key="8">
    <source>
        <dbReference type="Pfam" id="PF01435"/>
    </source>
</evidence>
<keyword evidence="4 6" id="KW-0862">Zinc</keyword>
<reference evidence="9 10" key="1">
    <citation type="submission" date="2016-10" db="EMBL/GenBank/DDBJ databases">
        <authorList>
            <person name="de Groot N.N."/>
        </authorList>
    </citation>
    <scope>NUCLEOTIDE SEQUENCE [LARGE SCALE GENOMIC DNA]</scope>
    <source>
        <strain evidence="9 10">CGMCC 4.2022</strain>
    </source>
</reference>
<keyword evidence="2" id="KW-0479">Metal-binding</keyword>
<dbReference type="AlphaFoldDB" id="A0A1G9VR02"/>
<protein>
    <submittedName>
        <fullName evidence="9">Peptidase family M48</fullName>
    </submittedName>
</protein>
<dbReference type="GO" id="GO:0004222">
    <property type="term" value="F:metalloendopeptidase activity"/>
    <property type="evidence" value="ECO:0007669"/>
    <property type="project" value="InterPro"/>
</dbReference>
<organism evidence="9 10">
    <name type="scientific">Actinacidiphila guanduensis</name>
    <dbReference type="NCBI Taxonomy" id="310781"/>
    <lineage>
        <taxon>Bacteria</taxon>
        <taxon>Bacillati</taxon>
        <taxon>Actinomycetota</taxon>
        <taxon>Actinomycetes</taxon>
        <taxon>Kitasatosporales</taxon>
        <taxon>Streptomycetaceae</taxon>
        <taxon>Actinacidiphila</taxon>
    </lineage>
</organism>
<gene>
    <name evidence="9" type="ORF">SAMN05216259_101367</name>
</gene>
<keyword evidence="7" id="KW-1133">Transmembrane helix</keyword>
<dbReference type="STRING" id="310781.SAMN05216259_101367"/>
<dbReference type="CDD" id="cd07326">
    <property type="entry name" value="M56_BlaR1_MecR1_like"/>
    <property type="match status" value="1"/>
</dbReference>
<evidence type="ECO:0000313" key="9">
    <source>
        <dbReference type="EMBL" id="SDM74537.1"/>
    </source>
</evidence>
<dbReference type="PANTHER" id="PTHR34978">
    <property type="entry name" value="POSSIBLE SENSOR-TRANSDUCER PROTEIN BLAR"/>
    <property type="match status" value="1"/>
</dbReference>
<accession>A0A1G9VR02</accession>
<keyword evidence="5 6" id="KW-0482">Metalloprotease</keyword>
<dbReference type="RefSeq" id="WP_093782434.1">
    <property type="nucleotide sequence ID" value="NZ_FNIE01000001.1"/>
</dbReference>
<keyword evidence="7" id="KW-0812">Transmembrane</keyword>
<dbReference type="PANTHER" id="PTHR34978:SF3">
    <property type="entry name" value="SLR0241 PROTEIN"/>
    <property type="match status" value="1"/>
</dbReference>
<sequence length="327" mass="34347">MGISFYLPLAASVLLAVLAPPAGRRLPPRTAAWTLLTAAVVAAGAWATVLGMLGFTLVAQIPQVAAEGRWSPHLLAADTPVERPVAAACVLAVVVCTGALLLALWRGMRELAAAWRECRGLPDAGGLTVLDDPVPAAFALPGSPGRIVVSSGMLRVLPAGERHALLAHERAHLAHRHHVFLLVFRLSAALHPLLRPLMRSGGFALERWADEDAVAAVRDRATVARAIARAALASREARTRGLAATNGPVPERVTALLRPPARRRRDLVAVIACLAVVCCASLGQAADSLDRVFDSAAATAAPAPRLAVHKALPEEFHGAVHVERGSR</sequence>
<dbReference type="Pfam" id="PF01435">
    <property type="entry name" value="Peptidase_M48"/>
    <property type="match status" value="1"/>
</dbReference>
<dbReference type="InterPro" id="IPR001915">
    <property type="entry name" value="Peptidase_M48"/>
</dbReference>
<proteinExistence type="inferred from homology"/>
<feature type="domain" description="Peptidase M48" evidence="8">
    <location>
        <begin position="127"/>
        <end position="184"/>
    </location>
</feature>
<keyword evidence="7" id="KW-0472">Membrane</keyword>
<evidence type="ECO:0000256" key="5">
    <source>
        <dbReference type="ARBA" id="ARBA00023049"/>
    </source>
</evidence>
<evidence type="ECO:0000256" key="2">
    <source>
        <dbReference type="ARBA" id="ARBA00022723"/>
    </source>
</evidence>
<keyword evidence="10" id="KW-1185">Reference proteome</keyword>
<evidence type="ECO:0000256" key="4">
    <source>
        <dbReference type="ARBA" id="ARBA00022833"/>
    </source>
</evidence>
<dbReference type="GO" id="GO:0006508">
    <property type="term" value="P:proteolysis"/>
    <property type="evidence" value="ECO:0007669"/>
    <property type="project" value="UniProtKB-KW"/>
</dbReference>
<evidence type="ECO:0000256" key="3">
    <source>
        <dbReference type="ARBA" id="ARBA00022801"/>
    </source>
</evidence>
<dbReference type="Gene3D" id="3.30.2010.10">
    <property type="entry name" value="Metalloproteases ('zincins'), catalytic domain"/>
    <property type="match status" value="1"/>
</dbReference>
<feature type="transmembrane region" description="Helical" evidence="7">
    <location>
        <begin position="35"/>
        <end position="65"/>
    </location>
</feature>
<keyword evidence="3 6" id="KW-0378">Hydrolase</keyword>
<feature type="transmembrane region" description="Helical" evidence="7">
    <location>
        <begin position="6"/>
        <end position="23"/>
    </location>
</feature>
<feature type="transmembrane region" description="Helical" evidence="7">
    <location>
        <begin position="267"/>
        <end position="286"/>
    </location>
</feature>
<dbReference type="OrthoDB" id="3541294at2"/>
<evidence type="ECO:0000313" key="10">
    <source>
        <dbReference type="Proteomes" id="UP000199341"/>
    </source>
</evidence>